<evidence type="ECO:0000313" key="4">
    <source>
        <dbReference type="Proteomes" id="UP001241603"/>
    </source>
</evidence>
<dbReference type="PANTHER" id="PTHR12049">
    <property type="entry name" value="PROTEIN ARGININE METHYLTRANSFERASE NDUFAF7, MITOCHONDRIAL"/>
    <property type="match status" value="1"/>
</dbReference>
<organism evidence="3 4">
    <name type="scientific">Kaistia dalseonensis</name>
    <dbReference type="NCBI Taxonomy" id="410840"/>
    <lineage>
        <taxon>Bacteria</taxon>
        <taxon>Pseudomonadati</taxon>
        <taxon>Pseudomonadota</taxon>
        <taxon>Alphaproteobacteria</taxon>
        <taxon>Hyphomicrobiales</taxon>
        <taxon>Kaistiaceae</taxon>
        <taxon>Kaistia</taxon>
    </lineage>
</organism>
<proteinExistence type="predicted"/>
<dbReference type="PANTHER" id="PTHR12049:SF7">
    <property type="entry name" value="PROTEIN ARGININE METHYLTRANSFERASE NDUFAF7, MITOCHONDRIAL"/>
    <property type="match status" value="1"/>
</dbReference>
<sequence>MTQAGATLTPLGERLLGRIENFGPITIADYMAACLGDPEHGYYMAREPFGTAGDFITAPEVSQMFGELIGLWAVETWNRMGRPDPFVLAELGPGRGTLMADALRAARAQPAFEAAARIVMVETSPRLRARQQATLAAHDIAWADRIEDLPDGPVIIIANEFFDALPVRQFLRVGTGWAERMVGVEDGRLIFGLRPDAHFEGADPNLPDGALVEIASVSAAIMAAIAERLVRFGGALLAIDYGHAGIGTGDTLQAVRAHQFDDPLAHPGEADLTVHVDFGLLARIAAAHGATPAPIWTQGDFLLALGLLERAGRLGAGKDAETQDAIRSAVARLAGPEAMGTLFKVLAVAAPGLALPPFA</sequence>
<comment type="caution">
    <text evidence="3">The sequence shown here is derived from an EMBL/GenBank/DDBJ whole genome shotgun (WGS) entry which is preliminary data.</text>
</comment>
<evidence type="ECO:0000313" key="3">
    <source>
        <dbReference type="EMBL" id="MDQ0437770.1"/>
    </source>
</evidence>
<dbReference type="Proteomes" id="UP001241603">
    <property type="component" value="Unassembled WGS sequence"/>
</dbReference>
<dbReference type="EMBL" id="JAUSVO010000003">
    <property type="protein sequence ID" value="MDQ0437770.1"/>
    <property type="molecule type" value="Genomic_DNA"/>
</dbReference>
<dbReference type="Pfam" id="PF02636">
    <property type="entry name" value="Methyltransf_28"/>
    <property type="match status" value="1"/>
</dbReference>
<protein>
    <submittedName>
        <fullName evidence="3">NADH dehydrogenase [ubiquinone] 1 alpha subcomplex assembly factor 7</fullName>
    </submittedName>
</protein>
<name>A0ABU0H7L0_9HYPH</name>
<reference evidence="3 4" key="1">
    <citation type="submission" date="2023-07" db="EMBL/GenBank/DDBJ databases">
        <title>Genomic Encyclopedia of Type Strains, Phase IV (KMG-IV): sequencing the most valuable type-strain genomes for metagenomic binning, comparative biology and taxonomic classification.</title>
        <authorList>
            <person name="Goeker M."/>
        </authorList>
    </citation>
    <scope>NUCLEOTIDE SEQUENCE [LARGE SCALE GENOMIC DNA]</scope>
    <source>
        <strain evidence="3 4">B6-8</strain>
    </source>
</reference>
<dbReference type="SUPFAM" id="SSF53335">
    <property type="entry name" value="S-adenosyl-L-methionine-dependent methyltransferases"/>
    <property type="match status" value="1"/>
</dbReference>
<keyword evidence="1" id="KW-0489">Methyltransferase</keyword>
<evidence type="ECO:0000256" key="2">
    <source>
        <dbReference type="ARBA" id="ARBA00022679"/>
    </source>
</evidence>
<dbReference type="InterPro" id="IPR038375">
    <property type="entry name" value="NDUFAF7_sf"/>
</dbReference>
<dbReference type="InterPro" id="IPR003788">
    <property type="entry name" value="NDUFAF7"/>
</dbReference>
<keyword evidence="2" id="KW-0808">Transferase</keyword>
<gene>
    <name evidence="3" type="ORF">QO014_002162</name>
</gene>
<keyword evidence="4" id="KW-1185">Reference proteome</keyword>
<accession>A0ABU0H7L0</accession>
<dbReference type="Gene3D" id="3.40.50.12710">
    <property type="match status" value="1"/>
</dbReference>
<dbReference type="InterPro" id="IPR029063">
    <property type="entry name" value="SAM-dependent_MTases_sf"/>
</dbReference>
<dbReference type="RefSeq" id="WP_266348704.1">
    <property type="nucleotide sequence ID" value="NZ_JAPKNG010000003.1"/>
</dbReference>
<evidence type="ECO:0000256" key="1">
    <source>
        <dbReference type="ARBA" id="ARBA00022603"/>
    </source>
</evidence>